<reference key="2">
    <citation type="submission" date="2011-05" db="EMBL/GenBank/DDBJ databases">
        <title>The Genome Sequence of Magnaporthe oryzae 70-15.</title>
        <authorList>
            <consortium name="The Broad Institute Genome Sequencing Platform"/>
            <person name="Ma L.-J."/>
            <person name="Dead R."/>
            <person name="Young S.K."/>
            <person name="Zeng Q."/>
            <person name="Gargeya S."/>
            <person name="Fitzgerald M."/>
            <person name="Haas B."/>
            <person name="Abouelleil A."/>
            <person name="Alvarado L."/>
            <person name="Arachchi H.M."/>
            <person name="Berlin A."/>
            <person name="Brown A."/>
            <person name="Chapman S.B."/>
            <person name="Chen Z."/>
            <person name="Dunbar C."/>
            <person name="Freedman E."/>
            <person name="Gearin G."/>
            <person name="Gellesch M."/>
            <person name="Goldberg J."/>
            <person name="Griggs A."/>
            <person name="Gujja S."/>
            <person name="Heiman D."/>
            <person name="Howarth C."/>
            <person name="Larson L."/>
            <person name="Lui A."/>
            <person name="MacDonald P.J.P."/>
            <person name="Mehta T."/>
            <person name="Montmayeur A."/>
            <person name="Murphy C."/>
            <person name="Neiman D."/>
            <person name="Pearson M."/>
            <person name="Priest M."/>
            <person name="Roberts A."/>
            <person name="Saif S."/>
            <person name="Shea T."/>
            <person name="Shenoy N."/>
            <person name="Sisk P."/>
            <person name="Stolte C."/>
            <person name="Sykes S."/>
            <person name="Yandava C."/>
            <person name="Wortman J."/>
            <person name="Nusbaum C."/>
            <person name="Birren B."/>
        </authorList>
    </citation>
    <scope>NUCLEOTIDE SEQUENCE</scope>
    <source>
        <strain>70-15</strain>
    </source>
</reference>
<dbReference type="VEuPathDB" id="FungiDB:MGG_01247"/>
<dbReference type="SUPFAM" id="SSF54556">
    <property type="entry name" value="Chitinase insertion domain"/>
    <property type="match status" value="1"/>
</dbReference>
<dbReference type="InterPro" id="IPR011583">
    <property type="entry name" value="Chitinase_II/V-like_cat"/>
</dbReference>
<dbReference type="AlphaFoldDB" id="G4MXL6"/>
<dbReference type="Pfam" id="PF00704">
    <property type="entry name" value="Glyco_hydro_18"/>
    <property type="match status" value="1"/>
</dbReference>
<dbReference type="Proteomes" id="UP000009058">
    <property type="component" value="Chromosome 2"/>
</dbReference>
<keyword evidence="7" id="KW-0146">Chitin degradation</keyword>
<dbReference type="Gene3D" id="3.10.50.10">
    <property type="match status" value="1"/>
</dbReference>
<evidence type="ECO:0000256" key="9">
    <source>
        <dbReference type="ARBA" id="ARBA00023295"/>
    </source>
</evidence>
<evidence type="ECO:0000256" key="3">
    <source>
        <dbReference type="ARBA" id="ARBA00008682"/>
    </source>
</evidence>
<dbReference type="GO" id="GO:0008061">
    <property type="term" value="F:chitin binding"/>
    <property type="evidence" value="ECO:0007669"/>
    <property type="project" value="InterPro"/>
</dbReference>
<evidence type="ECO:0000256" key="7">
    <source>
        <dbReference type="ARBA" id="ARBA00023024"/>
    </source>
</evidence>
<dbReference type="GO" id="GO:0005576">
    <property type="term" value="C:extracellular region"/>
    <property type="evidence" value="ECO:0007669"/>
    <property type="project" value="UniProtKB-SubCell"/>
</dbReference>
<keyword evidence="6 11" id="KW-0378">Hydrolase</keyword>
<dbReference type="CDD" id="cd06548">
    <property type="entry name" value="GH18_chitinase"/>
    <property type="match status" value="1"/>
</dbReference>
<comment type="subcellular location">
    <subcellularLocation>
        <location evidence="2">Secreted</location>
    </subcellularLocation>
</comment>
<dbReference type="InterPro" id="IPR001223">
    <property type="entry name" value="Glyco_hydro18_cat"/>
</dbReference>
<protein>
    <recommendedName>
        <fullName evidence="4">chitinase</fullName>
        <ecNumber evidence="4">3.2.1.14</ecNumber>
    </recommendedName>
</protein>
<name>G4MXL6_PYRO7</name>
<dbReference type="PANTHER" id="PTHR11177">
    <property type="entry name" value="CHITINASE"/>
    <property type="match status" value="1"/>
</dbReference>
<dbReference type="eggNOG" id="KOG2806">
    <property type="taxonomic scope" value="Eukaryota"/>
</dbReference>
<keyword evidence="9 11" id="KW-0326">Glycosidase</keyword>
<proteinExistence type="inferred from homology"/>
<evidence type="ECO:0000256" key="6">
    <source>
        <dbReference type="ARBA" id="ARBA00022801"/>
    </source>
</evidence>
<feature type="domain" description="GH18" evidence="13">
    <location>
        <begin position="58"/>
        <end position="414"/>
    </location>
</feature>
<dbReference type="RefSeq" id="XP_003714154.1">
    <property type="nucleotide sequence ID" value="XM_003714106.1"/>
</dbReference>
<dbReference type="STRING" id="242507.G4MXL6"/>
<dbReference type="PROSITE" id="PS01095">
    <property type="entry name" value="GH18_1"/>
    <property type="match status" value="1"/>
</dbReference>
<dbReference type="FunFam" id="3.10.50.10:FF:000005">
    <property type="entry name" value="Endochitinase B1"/>
    <property type="match status" value="1"/>
</dbReference>
<dbReference type="OrthoDB" id="76388at2759"/>
<evidence type="ECO:0000256" key="4">
    <source>
        <dbReference type="ARBA" id="ARBA00012729"/>
    </source>
</evidence>
<dbReference type="OMA" id="HETTKHH"/>
<dbReference type="HOGENOM" id="CLU_002833_1_3_1"/>
<sequence length="426" mass="46226">MICFDAPTRTVTVTVDGNGQPQNTPAPVDPVTHIASIIIPSGTSPASSPAGTAKAQSSQTVIATPSQTSGASNPSPSAANWSGYRSVLYFTNWISSDTYSDIDKHYPTDSWNDLGRNAYGCVKQLYLLKKKNRHLKVLLSIGGWTWSPKFAPIAATAAGRNRFATSAVKLLADWGLDGLDIDWEYPTNKNEADNYVLLLKACREALDAYSAKNAQGYKFLLTVATPAGPENYGNMNLEGMDKFVDFWNLMAYDYAGSWDTTTGHQSNLYLDDQNKVATKFSTEKAVQDYFARGIDAAKITLGLPLYGRSFASTGGLGKPFSGLGDGSIERGVWLYKDLPRPGAIVAYDNVAKASYSYDAAKREFVTYDTVDSAREKTRYMKQKGLGGAVFWEASGDRKGDQSLVGTVARGVGPVGEPILNNRKPQF</sequence>
<feature type="region of interest" description="Disordered" evidence="12">
    <location>
        <begin position="43"/>
        <end position="77"/>
    </location>
</feature>
<dbReference type="PANTHER" id="PTHR11177:SF384">
    <property type="entry name" value="CHITINASE"/>
    <property type="match status" value="1"/>
</dbReference>
<feature type="compositionally biased region" description="Polar residues" evidence="12">
    <location>
        <begin position="54"/>
        <end position="68"/>
    </location>
</feature>
<dbReference type="FunCoup" id="G4MXL6">
    <property type="interactions" value="572"/>
</dbReference>
<comment type="catalytic activity">
    <reaction evidence="1">
        <text>Random endo-hydrolysis of N-acetyl-beta-D-glucosaminide (1-&gt;4)-beta-linkages in chitin and chitodextrins.</text>
        <dbReference type="EC" id="3.2.1.14"/>
    </reaction>
</comment>
<dbReference type="SMR" id="G4MXL6"/>
<dbReference type="InterPro" id="IPR050314">
    <property type="entry name" value="Glycosyl_Hydrlase_18"/>
</dbReference>
<dbReference type="GeneID" id="2679479"/>
<dbReference type="Gene3D" id="3.20.20.80">
    <property type="entry name" value="Glycosidases"/>
    <property type="match status" value="1"/>
</dbReference>
<dbReference type="GO" id="GO:0000272">
    <property type="term" value="P:polysaccharide catabolic process"/>
    <property type="evidence" value="ECO:0007669"/>
    <property type="project" value="UniProtKB-KW"/>
</dbReference>
<dbReference type="InterPro" id="IPR017853">
    <property type="entry name" value="GH"/>
</dbReference>
<dbReference type="GO" id="GO:0006032">
    <property type="term" value="P:chitin catabolic process"/>
    <property type="evidence" value="ECO:0007669"/>
    <property type="project" value="UniProtKB-KW"/>
</dbReference>
<evidence type="ECO:0000313" key="15">
    <source>
        <dbReference type="Proteomes" id="UP000009058"/>
    </source>
</evidence>
<evidence type="ECO:0000256" key="5">
    <source>
        <dbReference type="ARBA" id="ARBA00022525"/>
    </source>
</evidence>
<evidence type="ECO:0000256" key="11">
    <source>
        <dbReference type="RuleBase" id="RU000489"/>
    </source>
</evidence>
<dbReference type="InterPro" id="IPR001579">
    <property type="entry name" value="Glyco_hydro_18_chit_AS"/>
</dbReference>
<evidence type="ECO:0000256" key="10">
    <source>
        <dbReference type="ARBA" id="ARBA00023326"/>
    </source>
</evidence>
<reference evidence="14 15" key="1">
    <citation type="journal article" date="2005" name="Nature">
        <title>The genome sequence of the rice blast fungus Magnaporthe grisea.</title>
        <authorList>
            <person name="Dean R.A."/>
            <person name="Talbot N.J."/>
            <person name="Ebbole D.J."/>
            <person name="Farman M.L."/>
            <person name="Mitchell T.K."/>
            <person name="Orbach M.J."/>
            <person name="Thon M."/>
            <person name="Kulkarni R."/>
            <person name="Xu J.R."/>
            <person name="Pan H."/>
            <person name="Read N.D."/>
            <person name="Lee Y.H."/>
            <person name="Carbone I."/>
            <person name="Brown D."/>
            <person name="Oh Y.Y."/>
            <person name="Donofrio N."/>
            <person name="Jeong J.S."/>
            <person name="Soanes D.M."/>
            <person name="Djonovic S."/>
            <person name="Kolomiets E."/>
            <person name="Rehmeyer C."/>
            <person name="Li W."/>
            <person name="Harding M."/>
            <person name="Kim S."/>
            <person name="Lebrun M.H."/>
            <person name="Bohnert H."/>
            <person name="Coughlan S."/>
            <person name="Butler J."/>
            <person name="Calvo S."/>
            <person name="Ma L.J."/>
            <person name="Nicol R."/>
            <person name="Purcell S."/>
            <person name="Nusbaum C."/>
            <person name="Galagan J.E."/>
            <person name="Birren B.W."/>
        </authorList>
    </citation>
    <scope>NUCLEOTIDE SEQUENCE [LARGE SCALE GENOMIC DNA]</scope>
    <source>
        <strain evidence="15">70-15 / ATCC MYA-4617 / FGSC 8958</strain>
    </source>
</reference>
<accession>G4MXL6</accession>
<evidence type="ECO:0000313" key="14">
    <source>
        <dbReference type="EMBL" id="EHA54347.1"/>
    </source>
</evidence>
<keyword evidence="10" id="KW-0624">Polysaccharide degradation</keyword>
<dbReference type="EC" id="3.2.1.14" evidence="4"/>
<gene>
    <name evidence="14" type="ORF">MGG_01247</name>
</gene>
<evidence type="ECO:0000256" key="1">
    <source>
        <dbReference type="ARBA" id="ARBA00000822"/>
    </source>
</evidence>
<evidence type="ECO:0000256" key="12">
    <source>
        <dbReference type="SAM" id="MobiDB-lite"/>
    </source>
</evidence>
<keyword evidence="5" id="KW-0964">Secreted</keyword>
<dbReference type="InParanoid" id="G4MXL6"/>
<dbReference type="SMART" id="SM00636">
    <property type="entry name" value="Glyco_18"/>
    <property type="match status" value="1"/>
</dbReference>
<dbReference type="EMBL" id="CM001232">
    <property type="protein sequence ID" value="EHA54347.1"/>
    <property type="molecule type" value="Genomic_DNA"/>
</dbReference>
<organism evidence="14 15">
    <name type="scientific">Pyricularia oryzae (strain 70-15 / ATCC MYA-4617 / FGSC 8958)</name>
    <name type="common">Rice blast fungus</name>
    <name type="synonym">Magnaporthe oryzae</name>
    <dbReference type="NCBI Taxonomy" id="242507"/>
    <lineage>
        <taxon>Eukaryota</taxon>
        <taxon>Fungi</taxon>
        <taxon>Dikarya</taxon>
        <taxon>Ascomycota</taxon>
        <taxon>Pezizomycotina</taxon>
        <taxon>Sordariomycetes</taxon>
        <taxon>Sordariomycetidae</taxon>
        <taxon>Magnaporthales</taxon>
        <taxon>Pyriculariaceae</taxon>
        <taxon>Pyricularia</taxon>
    </lineage>
</organism>
<evidence type="ECO:0000256" key="8">
    <source>
        <dbReference type="ARBA" id="ARBA00023277"/>
    </source>
</evidence>
<comment type="similarity">
    <text evidence="3">Belongs to the glycosyl hydrolase 18 family. Chitinase class V subfamily.</text>
</comment>
<dbReference type="KEGG" id="mgr:MGG_01247"/>
<evidence type="ECO:0000259" key="13">
    <source>
        <dbReference type="PROSITE" id="PS51910"/>
    </source>
</evidence>
<feature type="compositionally biased region" description="Low complexity" evidence="12">
    <location>
        <begin position="43"/>
        <end position="53"/>
    </location>
</feature>
<keyword evidence="8" id="KW-0119">Carbohydrate metabolism</keyword>
<dbReference type="SUPFAM" id="SSF51445">
    <property type="entry name" value="(Trans)glycosidases"/>
    <property type="match status" value="1"/>
</dbReference>
<evidence type="ECO:0000256" key="2">
    <source>
        <dbReference type="ARBA" id="ARBA00004613"/>
    </source>
</evidence>
<keyword evidence="15" id="KW-1185">Reference proteome</keyword>
<dbReference type="InterPro" id="IPR029070">
    <property type="entry name" value="Chitinase_insertion_sf"/>
</dbReference>
<dbReference type="GO" id="GO:0008843">
    <property type="term" value="F:endochitinase activity"/>
    <property type="evidence" value="ECO:0007669"/>
    <property type="project" value="UniProtKB-EC"/>
</dbReference>
<dbReference type="PROSITE" id="PS51910">
    <property type="entry name" value="GH18_2"/>
    <property type="match status" value="1"/>
</dbReference>